<name>A0A7W7K9Q9_9SPHN</name>
<gene>
    <name evidence="1" type="ORF">HNO88_002153</name>
</gene>
<accession>A0A7W7K9Q9</accession>
<organism evidence="1 2">
    <name type="scientific">Novosphingobium chloroacetimidivorans</name>
    <dbReference type="NCBI Taxonomy" id="1428314"/>
    <lineage>
        <taxon>Bacteria</taxon>
        <taxon>Pseudomonadati</taxon>
        <taxon>Pseudomonadota</taxon>
        <taxon>Alphaproteobacteria</taxon>
        <taxon>Sphingomonadales</taxon>
        <taxon>Sphingomonadaceae</taxon>
        <taxon>Novosphingobium</taxon>
    </lineage>
</organism>
<protein>
    <submittedName>
        <fullName evidence="1">Uncharacterized protein</fullName>
    </submittedName>
</protein>
<dbReference type="Proteomes" id="UP000555448">
    <property type="component" value="Unassembled WGS sequence"/>
</dbReference>
<evidence type="ECO:0000313" key="1">
    <source>
        <dbReference type="EMBL" id="MBB4858827.1"/>
    </source>
</evidence>
<proteinExistence type="predicted"/>
<comment type="caution">
    <text evidence="1">The sequence shown here is derived from an EMBL/GenBank/DDBJ whole genome shotgun (WGS) entry which is preliminary data.</text>
</comment>
<evidence type="ECO:0000313" key="2">
    <source>
        <dbReference type="Proteomes" id="UP000555448"/>
    </source>
</evidence>
<dbReference type="EMBL" id="JACHLR010000008">
    <property type="protein sequence ID" value="MBB4858827.1"/>
    <property type="molecule type" value="Genomic_DNA"/>
</dbReference>
<sequence length="480" mass="49133">MTDPIQSATQVIDCRMSSGFLNPVTHDDIRAVTDQISALPAADADRLVDQLAAEGRLDRIAEEAMDGSILGMGGLSTDERQSFFADMADKLDGASLATLSNAFAKTGGDSQGYTPVTELGSAIATHAAPQTRVDYLGQIAGGAGTGSHSDVGFGYSGVNLVDAEARAAGEVLGSLQGSFAQSGFQALGSRLPDVLTSAIDGDMTTVAGMGGSATTVSWNADNFEAIMGAAASTGDADLKAQVFDAGVDTLRSVRDTNTIIGGLTVVGKDDALRTMTDGLTAIVDSDTTGVMRELTMNGTTRDGSDFAAYAKEMLNQGREAELGTQMGRLQVGNDGTENAVDRLYRSEVVPNTDRQTRLPNAAALGYFVGGVSAAVKSIDADVASQQASTTAVLKSALTVVDKARVGGPAALAVGTAASVAKEWVQFAVNSAIENPNADAAVTLARAALPIDASTGETGVGSAVMSDFEDTLSFVSQFARP</sequence>
<reference evidence="1 2" key="1">
    <citation type="submission" date="2020-08" db="EMBL/GenBank/DDBJ databases">
        <title>Functional genomics of gut bacteria from endangered species of beetles.</title>
        <authorList>
            <person name="Carlos-Shanley C."/>
        </authorList>
    </citation>
    <scope>NUCLEOTIDE SEQUENCE [LARGE SCALE GENOMIC DNA]</scope>
    <source>
        <strain evidence="1 2">S00245</strain>
    </source>
</reference>
<keyword evidence="2" id="KW-1185">Reference proteome</keyword>
<dbReference type="AlphaFoldDB" id="A0A7W7K9Q9"/>
<dbReference type="RefSeq" id="WP_184244871.1">
    <property type="nucleotide sequence ID" value="NZ_JACHLR010000008.1"/>
</dbReference>